<dbReference type="InterPro" id="IPR013520">
    <property type="entry name" value="Ribonucl_H"/>
</dbReference>
<dbReference type="GO" id="GO:0004527">
    <property type="term" value="F:exonuclease activity"/>
    <property type="evidence" value="ECO:0007669"/>
    <property type="project" value="UniProtKB-KW"/>
</dbReference>
<evidence type="ECO:0000256" key="2">
    <source>
        <dbReference type="ARBA" id="ARBA00022722"/>
    </source>
</evidence>
<dbReference type="SUPFAM" id="SSF82771">
    <property type="entry name" value="GIY-YIG endonuclease"/>
    <property type="match status" value="1"/>
</dbReference>
<accession>A0ABV7M3J3</accession>
<sequence>MNDQPLVFLDLETTGTRTTRDRITEIAALRVVDGEVTDRYVTLVNPQLSIPPHIQQLTGINDAMVSDAQPFEALANEFFAWLGKDTVVAHNARFDYGFLRNEFARAGLDYTARTLCTLRLSRRLAPEHAHHNLDALLSRHGLSNYTRHRAEGDARALIALWQCWHERHQEATIRELAQAQMRRASLPAHLDPARLVDLPERPGVYLFYGENRAVLYVGKSVNLRSRVHSHFSNDLRNDKEMRLVQQIHDVEWRETAGDLGAQLLEAHLIKQLMPVHNRMLRRRSRLSSWSWPEGDPSPTLVDQQCLSSSEQAIYGLFRSRHDATNALKKIAVEHRLCAQTLGLVRGKGRCFDHQLRRCLGACCGEEALASHTERAREAMERLRVHQWPWPGRVAFGELSHDGDRTWHIVDHWCYLGSVESLDTAELATLEKQAPRFDVDTYKILNRFLARQDDTLDIHPLK</sequence>
<dbReference type="RefSeq" id="WP_019017735.1">
    <property type="nucleotide sequence ID" value="NZ_BMXD01000001.1"/>
</dbReference>
<dbReference type="Pfam" id="PF00929">
    <property type="entry name" value="RNase_T"/>
    <property type="match status" value="1"/>
</dbReference>
<evidence type="ECO:0000256" key="12">
    <source>
        <dbReference type="ARBA" id="ARBA00042732"/>
    </source>
</evidence>
<dbReference type="InterPro" id="IPR012337">
    <property type="entry name" value="RNaseH-like_sf"/>
</dbReference>
<keyword evidence="5" id="KW-0378">Hydrolase</keyword>
<dbReference type="InterPro" id="IPR035901">
    <property type="entry name" value="GIY-YIG_endonuc_sf"/>
</dbReference>
<evidence type="ECO:0000256" key="1">
    <source>
        <dbReference type="ARBA" id="ARBA00012417"/>
    </source>
</evidence>
<evidence type="ECO:0000256" key="11">
    <source>
        <dbReference type="ARBA" id="ARBA00042138"/>
    </source>
</evidence>
<protein>
    <recommendedName>
        <fullName evidence="10">Excinuclease cho</fullName>
        <ecNumber evidence="1">2.7.7.7</ecNumber>
    </recommendedName>
    <alternativeName>
        <fullName evidence="12">Endonuclease cho</fullName>
    </alternativeName>
    <alternativeName>
        <fullName evidence="11">UvrC homolog protein</fullName>
    </alternativeName>
</protein>
<evidence type="ECO:0000256" key="13">
    <source>
        <dbReference type="ARBA" id="ARBA00049244"/>
    </source>
</evidence>
<keyword evidence="8" id="KW-0234">DNA repair</keyword>
<organism evidence="15 16">
    <name type="scientific">Modicisalibacter luteus</name>
    <dbReference type="NCBI Taxonomy" id="453962"/>
    <lineage>
        <taxon>Bacteria</taxon>
        <taxon>Pseudomonadati</taxon>
        <taxon>Pseudomonadota</taxon>
        <taxon>Gammaproteobacteria</taxon>
        <taxon>Oceanospirillales</taxon>
        <taxon>Halomonadaceae</taxon>
        <taxon>Modicisalibacter</taxon>
    </lineage>
</organism>
<gene>
    <name evidence="15" type="ORF">ACFOEI_15540</name>
</gene>
<dbReference type="InterPro" id="IPR006054">
    <property type="entry name" value="DnaQ"/>
</dbReference>
<dbReference type="NCBIfam" id="TIGR00573">
    <property type="entry name" value="dnaq"/>
    <property type="match status" value="1"/>
</dbReference>
<keyword evidence="9" id="KW-0742">SOS response</keyword>
<evidence type="ECO:0000256" key="6">
    <source>
        <dbReference type="ARBA" id="ARBA00022839"/>
    </source>
</evidence>
<feature type="domain" description="GIY-YIG" evidence="14">
    <location>
        <begin position="200"/>
        <end position="278"/>
    </location>
</feature>
<evidence type="ECO:0000256" key="9">
    <source>
        <dbReference type="ARBA" id="ARBA00023236"/>
    </source>
</evidence>
<dbReference type="Pfam" id="PF01541">
    <property type="entry name" value="GIY-YIG"/>
    <property type="match status" value="1"/>
</dbReference>
<dbReference type="PROSITE" id="PS50164">
    <property type="entry name" value="GIY_YIG"/>
    <property type="match status" value="1"/>
</dbReference>
<dbReference type="PANTHER" id="PTHR30562">
    <property type="entry name" value="UVRC/OXIDOREDUCTASE"/>
    <property type="match status" value="1"/>
</dbReference>
<evidence type="ECO:0000256" key="8">
    <source>
        <dbReference type="ARBA" id="ARBA00023204"/>
    </source>
</evidence>
<dbReference type="InterPro" id="IPR050066">
    <property type="entry name" value="UvrABC_protein_C"/>
</dbReference>
<dbReference type="InterPro" id="IPR036397">
    <property type="entry name" value="RNaseH_sf"/>
</dbReference>
<reference evidence="16" key="1">
    <citation type="journal article" date="2019" name="Int. J. Syst. Evol. Microbiol.">
        <title>The Global Catalogue of Microorganisms (GCM) 10K type strain sequencing project: providing services to taxonomists for standard genome sequencing and annotation.</title>
        <authorList>
            <consortium name="The Broad Institute Genomics Platform"/>
            <consortium name="The Broad Institute Genome Sequencing Center for Infectious Disease"/>
            <person name="Wu L."/>
            <person name="Ma J."/>
        </authorList>
    </citation>
    <scope>NUCLEOTIDE SEQUENCE [LARGE SCALE GENOMIC DNA]</scope>
    <source>
        <strain evidence="16">KCTC 12847</strain>
    </source>
</reference>
<keyword evidence="6 15" id="KW-0269">Exonuclease</keyword>
<evidence type="ECO:0000259" key="14">
    <source>
        <dbReference type="PROSITE" id="PS50164"/>
    </source>
</evidence>
<comment type="catalytic activity">
    <reaction evidence="13">
        <text>DNA(n) + a 2'-deoxyribonucleoside 5'-triphosphate = DNA(n+1) + diphosphate</text>
        <dbReference type="Rhea" id="RHEA:22508"/>
        <dbReference type="Rhea" id="RHEA-COMP:17339"/>
        <dbReference type="Rhea" id="RHEA-COMP:17340"/>
        <dbReference type="ChEBI" id="CHEBI:33019"/>
        <dbReference type="ChEBI" id="CHEBI:61560"/>
        <dbReference type="ChEBI" id="CHEBI:173112"/>
        <dbReference type="EC" id="2.7.7.7"/>
    </reaction>
</comment>
<evidence type="ECO:0000256" key="5">
    <source>
        <dbReference type="ARBA" id="ARBA00022801"/>
    </source>
</evidence>
<keyword evidence="4" id="KW-0228">DNA excision</keyword>
<proteinExistence type="predicted"/>
<evidence type="ECO:0000256" key="3">
    <source>
        <dbReference type="ARBA" id="ARBA00022763"/>
    </source>
</evidence>
<keyword evidence="7" id="KW-0267">Excision nuclease</keyword>
<dbReference type="Gene3D" id="3.30.420.10">
    <property type="entry name" value="Ribonuclease H-like superfamily/Ribonuclease H"/>
    <property type="match status" value="1"/>
</dbReference>
<dbReference type="Proteomes" id="UP001595640">
    <property type="component" value="Unassembled WGS sequence"/>
</dbReference>
<dbReference type="CDD" id="cd06127">
    <property type="entry name" value="DEDDh"/>
    <property type="match status" value="1"/>
</dbReference>
<keyword evidence="3" id="KW-0227">DNA damage</keyword>
<dbReference type="SMART" id="SM00479">
    <property type="entry name" value="EXOIII"/>
    <property type="match status" value="1"/>
</dbReference>
<dbReference type="InterPro" id="IPR000305">
    <property type="entry name" value="GIY-YIG_endonuc"/>
</dbReference>
<dbReference type="InterPro" id="IPR047296">
    <property type="entry name" value="GIY-YIG_UvrC_Cho"/>
</dbReference>
<comment type="caution">
    <text evidence="15">The sequence shown here is derived from an EMBL/GenBank/DDBJ whole genome shotgun (WGS) entry which is preliminary data.</text>
</comment>
<dbReference type="SUPFAM" id="SSF53098">
    <property type="entry name" value="Ribonuclease H-like"/>
    <property type="match status" value="1"/>
</dbReference>
<evidence type="ECO:0000313" key="15">
    <source>
        <dbReference type="EMBL" id="MFC3293468.1"/>
    </source>
</evidence>
<dbReference type="SMART" id="SM00465">
    <property type="entry name" value="GIYc"/>
    <property type="match status" value="1"/>
</dbReference>
<evidence type="ECO:0000256" key="4">
    <source>
        <dbReference type="ARBA" id="ARBA00022769"/>
    </source>
</evidence>
<evidence type="ECO:0000313" key="16">
    <source>
        <dbReference type="Proteomes" id="UP001595640"/>
    </source>
</evidence>
<keyword evidence="2" id="KW-0540">Nuclease</keyword>
<evidence type="ECO:0000256" key="7">
    <source>
        <dbReference type="ARBA" id="ARBA00022881"/>
    </source>
</evidence>
<dbReference type="EMBL" id="JBHRUH010000031">
    <property type="protein sequence ID" value="MFC3293468.1"/>
    <property type="molecule type" value="Genomic_DNA"/>
</dbReference>
<dbReference type="EC" id="2.7.7.7" evidence="1"/>
<evidence type="ECO:0000256" key="10">
    <source>
        <dbReference type="ARBA" id="ARBA00040756"/>
    </source>
</evidence>
<dbReference type="CDD" id="cd10434">
    <property type="entry name" value="GIY-YIG_UvrC_Cho"/>
    <property type="match status" value="1"/>
</dbReference>
<name>A0ABV7M3J3_9GAMM</name>
<dbReference type="Gene3D" id="3.40.1440.10">
    <property type="entry name" value="GIY-YIG endonuclease"/>
    <property type="match status" value="1"/>
</dbReference>
<dbReference type="PANTHER" id="PTHR30562:SF10">
    <property type="entry name" value="EXCINUCLEASE CHO"/>
    <property type="match status" value="1"/>
</dbReference>
<keyword evidence="16" id="KW-1185">Reference proteome</keyword>